<proteinExistence type="inferred from homology"/>
<evidence type="ECO:0000256" key="1">
    <source>
        <dbReference type="ARBA" id="ARBA00022618"/>
    </source>
</evidence>
<dbReference type="Proteomes" id="UP000612055">
    <property type="component" value="Unassembled WGS sequence"/>
</dbReference>
<dbReference type="OrthoDB" id="541636at2759"/>
<keyword evidence="2 4" id="KW-0195">Cyclin</keyword>
<sequence>MEAAGGGSAKRSASPYGCAYAGPEASKRCRPLAPGQNYLWNNKTSNKAQLNPALRRVQSAPVGTDTLEQQTWDDLEHWRGREATRRPCPDRMGDVQTDVTPAMRTMLVDWLGEVRDEFRLHTETLFLAVHYLDRYLCAKPVSRGRFQLLGLTCLWVAAKFEEVYPPALKDMLAMAENMYSAEDMRVMEKELLFTLDFGLSVPTPLRFLHYFLQLAPLPAHPGDDLSARRLAEALLELTLLEGAFLRAPPSHVAAAAVYLALGLVRHHEGLQGVVLLSGAEPTALGELVKALSKALHSAASQPQPCALLLRYRAWEGLHGSHALAIAAATAAAPTSSAAAAAASAAQAQAQHPSQPSAPQTQARAQPHPTQAQPQAPARPQAPAPHSGSSAGVRTPRRPPGLTVLASPGRSAAVCSGGLSPSPGRSPGSGAHGGGADRCVLHPLHPLAAMSALSIAPTAAAC</sequence>
<evidence type="ECO:0000259" key="7">
    <source>
        <dbReference type="SMART" id="SM01332"/>
    </source>
</evidence>
<dbReference type="FunFam" id="1.10.472.10:FF:000001">
    <property type="entry name" value="G2/mitotic-specific cyclin"/>
    <property type="match status" value="1"/>
</dbReference>
<feature type="domain" description="Cyclin-like" evidence="6">
    <location>
        <begin position="109"/>
        <end position="193"/>
    </location>
</feature>
<comment type="caution">
    <text evidence="8">The sequence shown here is derived from an EMBL/GenBank/DDBJ whole genome shotgun (WGS) entry which is preliminary data.</text>
</comment>
<dbReference type="InterPro" id="IPR048258">
    <property type="entry name" value="Cyclins_cyclin-box"/>
</dbReference>
<feature type="domain" description="Cyclin C-terminal" evidence="7">
    <location>
        <begin position="202"/>
        <end position="333"/>
    </location>
</feature>
<evidence type="ECO:0000256" key="5">
    <source>
        <dbReference type="SAM" id="MobiDB-lite"/>
    </source>
</evidence>
<organism evidence="8 9">
    <name type="scientific">Edaphochlamys debaryana</name>
    <dbReference type="NCBI Taxonomy" id="47281"/>
    <lineage>
        <taxon>Eukaryota</taxon>
        <taxon>Viridiplantae</taxon>
        <taxon>Chlorophyta</taxon>
        <taxon>core chlorophytes</taxon>
        <taxon>Chlorophyceae</taxon>
        <taxon>CS clade</taxon>
        <taxon>Chlamydomonadales</taxon>
        <taxon>Chlamydomonadales incertae sedis</taxon>
        <taxon>Edaphochlamys</taxon>
    </lineage>
</organism>
<keyword evidence="3" id="KW-0131">Cell cycle</keyword>
<feature type="domain" description="Cyclin-like" evidence="6">
    <location>
        <begin position="206"/>
        <end position="293"/>
    </location>
</feature>
<dbReference type="Pfam" id="PF00134">
    <property type="entry name" value="Cyclin_N"/>
    <property type="match status" value="1"/>
</dbReference>
<evidence type="ECO:0000259" key="6">
    <source>
        <dbReference type="SMART" id="SM00385"/>
    </source>
</evidence>
<dbReference type="SMART" id="SM01332">
    <property type="entry name" value="Cyclin_C"/>
    <property type="match status" value="1"/>
</dbReference>
<dbReference type="Pfam" id="PF02984">
    <property type="entry name" value="Cyclin_C"/>
    <property type="match status" value="1"/>
</dbReference>
<accession>A0A835XK74</accession>
<dbReference type="Gene3D" id="1.10.472.10">
    <property type="entry name" value="Cyclin-like"/>
    <property type="match status" value="2"/>
</dbReference>
<feature type="region of interest" description="Disordered" evidence="5">
    <location>
        <begin position="342"/>
        <end position="433"/>
    </location>
</feature>
<evidence type="ECO:0000256" key="2">
    <source>
        <dbReference type="ARBA" id="ARBA00023127"/>
    </source>
</evidence>
<evidence type="ECO:0000256" key="3">
    <source>
        <dbReference type="ARBA" id="ARBA00023306"/>
    </source>
</evidence>
<dbReference type="PROSITE" id="PS00292">
    <property type="entry name" value="CYCLINS"/>
    <property type="match status" value="1"/>
</dbReference>
<comment type="similarity">
    <text evidence="4">Belongs to the cyclin family.</text>
</comment>
<protein>
    <recommendedName>
        <fullName evidence="10">Cyclin N-terminal domain-containing protein</fullName>
    </recommendedName>
</protein>
<evidence type="ECO:0000313" key="8">
    <source>
        <dbReference type="EMBL" id="KAG2482600.1"/>
    </source>
</evidence>
<feature type="compositionally biased region" description="Low complexity" evidence="5">
    <location>
        <begin position="415"/>
        <end position="428"/>
    </location>
</feature>
<dbReference type="InterPro" id="IPR004367">
    <property type="entry name" value="Cyclin_C-dom"/>
</dbReference>
<dbReference type="InterPro" id="IPR013763">
    <property type="entry name" value="Cyclin-like_dom"/>
</dbReference>
<dbReference type="InterPro" id="IPR036915">
    <property type="entry name" value="Cyclin-like_sf"/>
</dbReference>
<feature type="compositionally biased region" description="Low complexity" evidence="5">
    <location>
        <begin position="342"/>
        <end position="385"/>
    </location>
</feature>
<name>A0A835XK74_9CHLO</name>
<keyword evidence="1" id="KW-0132">Cell division</keyword>
<dbReference type="PANTHER" id="PTHR10177">
    <property type="entry name" value="CYCLINS"/>
    <property type="match status" value="1"/>
</dbReference>
<evidence type="ECO:0000313" key="9">
    <source>
        <dbReference type="Proteomes" id="UP000612055"/>
    </source>
</evidence>
<evidence type="ECO:0000256" key="4">
    <source>
        <dbReference type="RuleBase" id="RU000383"/>
    </source>
</evidence>
<dbReference type="GO" id="GO:0051301">
    <property type="term" value="P:cell division"/>
    <property type="evidence" value="ECO:0007669"/>
    <property type="project" value="UniProtKB-KW"/>
</dbReference>
<dbReference type="EMBL" id="JAEHOE010000212">
    <property type="protein sequence ID" value="KAG2482600.1"/>
    <property type="molecule type" value="Genomic_DNA"/>
</dbReference>
<dbReference type="AlphaFoldDB" id="A0A835XK74"/>
<gene>
    <name evidence="8" type="ORF">HYH03_018484</name>
</gene>
<evidence type="ECO:0008006" key="10">
    <source>
        <dbReference type="Google" id="ProtNLM"/>
    </source>
</evidence>
<dbReference type="InterPro" id="IPR006671">
    <property type="entry name" value="Cyclin_N"/>
</dbReference>
<dbReference type="SMART" id="SM00385">
    <property type="entry name" value="CYCLIN"/>
    <property type="match status" value="2"/>
</dbReference>
<keyword evidence="9" id="KW-1185">Reference proteome</keyword>
<dbReference type="SUPFAM" id="SSF47954">
    <property type="entry name" value="Cyclin-like"/>
    <property type="match status" value="2"/>
</dbReference>
<dbReference type="InterPro" id="IPR039361">
    <property type="entry name" value="Cyclin"/>
</dbReference>
<reference evidence="8" key="1">
    <citation type="journal article" date="2020" name="bioRxiv">
        <title>Comparative genomics of Chlamydomonas.</title>
        <authorList>
            <person name="Craig R.J."/>
            <person name="Hasan A.R."/>
            <person name="Ness R.W."/>
            <person name="Keightley P.D."/>
        </authorList>
    </citation>
    <scope>NUCLEOTIDE SEQUENCE</scope>
    <source>
        <strain evidence="8">CCAP 11/70</strain>
    </source>
</reference>